<evidence type="ECO:0000256" key="6">
    <source>
        <dbReference type="ARBA" id="ARBA00022989"/>
    </source>
</evidence>
<dbReference type="HAMAP" id="MF_01844">
    <property type="entry name" value="NhaA"/>
    <property type="match status" value="1"/>
</dbReference>
<evidence type="ECO:0000256" key="4">
    <source>
        <dbReference type="ARBA" id="ARBA00022475"/>
    </source>
</evidence>
<keyword evidence="3 11" id="KW-0050">Antiport</keyword>
<evidence type="ECO:0000313" key="13">
    <source>
        <dbReference type="Proteomes" id="UP000189735"/>
    </source>
</evidence>
<dbReference type="Pfam" id="PF06965">
    <property type="entry name" value="Na_H_antiport_1"/>
    <property type="match status" value="1"/>
</dbReference>
<accession>A0A1T4WWI1</accession>
<comment type="subcellular location">
    <subcellularLocation>
        <location evidence="1">Cell inner membrane</location>
        <topology evidence="1">Multi-pass membrane protein</topology>
    </subcellularLocation>
    <subcellularLocation>
        <location evidence="11">Cell membrane</location>
        <topology evidence="11">Multi-pass membrane protein</topology>
    </subcellularLocation>
</comment>
<keyword evidence="8 11" id="KW-0406">Ion transport</keyword>
<dbReference type="GO" id="GO:0015385">
    <property type="term" value="F:sodium:proton antiporter activity"/>
    <property type="evidence" value="ECO:0007669"/>
    <property type="project" value="TreeGrafter"/>
</dbReference>
<evidence type="ECO:0000256" key="5">
    <source>
        <dbReference type="ARBA" id="ARBA00022692"/>
    </source>
</evidence>
<feature type="transmembrane region" description="Helical" evidence="11">
    <location>
        <begin position="355"/>
        <end position="376"/>
    </location>
</feature>
<evidence type="ECO:0000256" key="8">
    <source>
        <dbReference type="ARBA" id="ARBA00023065"/>
    </source>
</evidence>
<comment type="function">
    <text evidence="11">Na(+)/H(+) antiporter that extrudes sodium in exchange for external protons.</text>
</comment>
<dbReference type="InterPro" id="IPR023171">
    <property type="entry name" value="Na/H_antiporter_dom_sf"/>
</dbReference>
<dbReference type="PANTHER" id="PTHR30341:SF0">
    <property type="entry name" value="NA(+)_H(+) ANTIPORTER NHAA"/>
    <property type="match status" value="1"/>
</dbReference>
<gene>
    <name evidence="11" type="primary">nhaA</name>
    <name evidence="12" type="ORF">SAMN06295879_0333</name>
</gene>
<feature type="transmembrane region" description="Helical" evidence="11">
    <location>
        <begin position="313"/>
        <end position="335"/>
    </location>
</feature>
<dbReference type="RefSeq" id="WP_078713124.1">
    <property type="nucleotide sequence ID" value="NZ_FUYG01000001.1"/>
</dbReference>
<evidence type="ECO:0000256" key="9">
    <source>
        <dbReference type="ARBA" id="ARBA00023136"/>
    </source>
</evidence>
<keyword evidence="7 11" id="KW-0915">Sodium</keyword>
<feature type="transmembrane region" description="Helical" evidence="11">
    <location>
        <begin position="197"/>
        <end position="215"/>
    </location>
</feature>
<evidence type="ECO:0000256" key="11">
    <source>
        <dbReference type="HAMAP-Rule" id="MF_01844"/>
    </source>
</evidence>
<keyword evidence="9 11" id="KW-0472">Membrane</keyword>
<feature type="transmembrane region" description="Helical" evidence="11">
    <location>
        <begin position="251"/>
        <end position="271"/>
    </location>
</feature>
<sequence length="393" mass="40768">MTFIRSERVAALFLLVAAAVGLLLANTPAGPALMSLQDAHLAIPGTPLDLSVGHWISDGLLAIFFFVVAVELKNEFAVGQLNSVSKAVRPAIAALGGVTVPALIYVAVTAGSGYEGGWPIPTATDIAFALGVLAVFGKGIPSRLRIFILALAILDDIVAILIIAVFFTADPNLLFIGLAAVGVALFWLLSRSLGGRYRVPVAIVMGLVAVITWSLTYLSGVHATIAGVALGLAMVRLPAMRVRHVLEPVTNGAILPIFAFSAALVAIPQVAPGELAAPFWGILIALPVGKIIGISLGGWLSSYVGPRDRRPHLNLHALLAAGALGGVGFTVSLLMNELAFAGTEEVADEGTLAVLLGSSISIVIAAVLVSTLAAYYKRLRALRETAVDKLRSA</sequence>
<dbReference type="GO" id="GO:0006885">
    <property type="term" value="P:regulation of pH"/>
    <property type="evidence" value="ECO:0007669"/>
    <property type="project" value="InterPro"/>
</dbReference>
<evidence type="ECO:0000256" key="3">
    <source>
        <dbReference type="ARBA" id="ARBA00022449"/>
    </source>
</evidence>
<feature type="transmembrane region" description="Helical" evidence="11">
    <location>
        <begin position="91"/>
        <end position="112"/>
    </location>
</feature>
<feature type="transmembrane region" description="Helical" evidence="11">
    <location>
        <begin position="118"/>
        <end position="137"/>
    </location>
</feature>
<evidence type="ECO:0000256" key="10">
    <source>
        <dbReference type="ARBA" id="ARBA00023201"/>
    </source>
</evidence>
<evidence type="ECO:0000256" key="7">
    <source>
        <dbReference type="ARBA" id="ARBA00023053"/>
    </source>
</evidence>
<feature type="transmembrane region" description="Helical" evidence="11">
    <location>
        <begin position="277"/>
        <end position="301"/>
    </location>
</feature>
<evidence type="ECO:0000256" key="2">
    <source>
        <dbReference type="ARBA" id="ARBA00022448"/>
    </source>
</evidence>
<dbReference type="Gene3D" id="1.20.1530.10">
    <property type="entry name" value="Na+/H+ antiporter like domain"/>
    <property type="match status" value="1"/>
</dbReference>
<feature type="transmembrane region" description="Helical" evidence="11">
    <location>
        <begin position="173"/>
        <end position="190"/>
    </location>
</feature>
<keyword evidence="5 11" id="KW-0812">Transmembrane</keyword>
<feature type="transmembrane region" description="Helical" evidence="11">
    <location>
        <begin position="221"/>
        <end position="239"/>
    </location>
</feature>
<comment type="catalytic activity">
    <reaction evidence="11">
        <text>Na(+)(in) + 2 H(+)(out) = Na(+)(out) + 2 H(+)(in)</text>
        <dbReference type="Rhea" id="RHEA:29251"/>
        <dbReference type="ChEBI" id="CHEBI:15378"/>
        <dbReference type="ChEBI" id="CHEBI:29101"/>
    </reaction>
</comment>
<dbReference type="GO" id="GO:0005886">
    <property type="term" value="C:plasma membrane"/>
    <property type="evidence" value="ECO:0007669"/>
    <property type="project" value="UniProtKB-SubCell"/>
</dbReference>
<reference evidence="13" key="1">
    <citation type="submission" date="2017-02" db="EMBL/GenBank/DDBJ databases">
        <authorList>
            <person name="Varghese N."/>
            <person name="Submissions S."/>
        </authorList>
    </citation>
    <scope>NUCLEOTIDE SEQUENCE [LARGE SCALE GENOMIC DNA]</scope>
    <source>
        <strain evidence="13">VKM Ac-2052</strain>
    </source>
</reference>
<evidence type="ECO:0000313" key="12">
    <source>
        <dbReference type="EMBL" id="SKA81497.1"/>
    </source>
</evidence>
<dbReference type="Proteomes" id="UP000189735">
    <property type="component" value="Unassembled WGS sequence"/>
</dbReference>
<feature type="transmembrane region" description="Helical" evidence="11">
    <location>
        <begin position="144"/>
        <end position="167"/>
    </location>
</feature>
<protein>
    <recommendedName>
        <fullName evidence="11">Na(+)/H(+) antiporter NhaA</fullName>
    </recommendedName>
    <alternativeName>
        <fullName evidence="11">Sodium/proton antiporter NhaA</fullName>
    </alternativeName>
</protein>
<evidence type="ECO:0000256" key="1">
    <source>
        <dbReference type="ARBA" id="ARBA00004429"/>
    </source>
</evidence>
<organism evidence="12 13">
    <name type="scientific">Agreia bicolorata</name>
    <dbReference type="NCBI Taxonomy" id="110935"/>
    <lineage>
        <taxon>Bacteria</taxon>
        <taxon>Bacillati</taxon>
        <taxon>Actinomycetota</taxon>
        <taxon>Actinomycetes</taxon>
        <taxon>Micrococcales</taxon>
        <taxon>Microbacteriaceae</taxon>
        <taxon>Agreia</taxon>
    </lineage>
</organism>
<dbReference type="InterPro" id="IPR004670">
    <property type="entry name" value="NhaA"/>
</dbReference>
<keyword evidence="10 11" id="KW-0739">Sodium transport</keyword>
<proteinExistence type="inferred from homology"/>
<dbReference type="EMBL" id="FUYG01000001">
    <property type="protein sequence ID" value="SKA81497.1"/>
    <property type="molecule type" value="Genomic_DNA"/>
</dbReference>
<feature type="transmembrane region" description="Helical" evidence="11">
    <location>
        <begin position="52"/>
        <end position="70"/>
    </location>
</feature>
<keyword evidence="4 11" id="KW-1003">Cell membrane</keyword>
<dbReference type="AlphaFoldDB" id="A0A1T4WWI1"/>
<comment type="similarity">
    <text evidence="11">Belongs to the NhaA Na(+)/H(+) (TC 2.A.33) antiporter family.</text>
</comment>
<name>A0A1T4WWI1_9MICO</name>
<keyword evidence="2 11" id="KW-0813">Transport</keyword>
<keyword evidence="6 11" id="KW-1133">Transmembrane helix</keyword>
<dbReference type="PANTHER" id="PTHR30341">
    <property type="entry name" value="SODIUM ION/PROTON ANTIPORTER NHAA-RELATED"/>
    <property type="match status" value="1"/>
</dbReference>